<dbReference type="AlphaFoldDB" id="A0A1R1YCJ8"/>
<gene>
    <name evidence="1" type="ORF">AYI70_g1454</name>
</gene>
<keyword evidence="2" id="KW-1185">Reference proteome</keyword>
<organism evidence="1 2">
    <name type="scientific">Smittium culicis</name>
    <dbReference type="NCBI Taxonomy" id="133412"/>
    <lineage>
        <taxon>Eukaryota</taxon>
        <taxon>Fungi</taxon>
        <taxon>Fungi incertae sedis</taxon>
        <taxon>Zoopagomycota</taxon>
        <taxon>Kickxellomycotina</taxon>
        <taxon>Harpellomycetes</taxon>
        <taxon>Harpellales</taxon>
        <taxon>Legeriomycetaceae</taxon>
        <taxon>Smittium</taxon>
    </lineage>
</organism>
<protein>
    <submittedName>
        <fullName evidence="1">Uncharacterized protein</fullName>
    </submittedName>
</protein>
<dbReference type="EMBL" id="LSSN01000309">
    <property type="protein sequence ID" value="OMJ24632.1"/>
    <property type="molecule type" value="Genomic_DNA"/>
</dbReference>
<name>A0A1R1YCJ8_9FUNG</name>
<dbReference type="PANTHER" id="PTHR40129:SF2">
    <property type="entry name" value="KETOPANTOATE REDUCTASE N-TERMINAL DOMAIN-CONTAINING PROTEIN"/>
    <property type="match status" value="1"/>
</dbReference>
<dbReference type="PANTHER" id="PTHR40129">
    <property type="entry name" value="KETOPANTOATE REDUCTASE N-TERMINAL DOMAIN-CONTAINING PROTEIN"/>
    <property type="match status" value="1"/>
</dbReference>
<accession>A0A1R1YCJ8</accession>
<sequence length="144" mass="15690">MNHTVPLLILGKGFIGSYVADLCASKGIKFVATTTDGRDGTTKFALPKNDQPAESFLEAAKSLPSASSVLVTFPLDGKQGVEKFVDSYTNTRPSEIKVNWIYLGSTGVFTHIPSNRNTPRDKNVNPTRQESEDCFIDSYNATVL</sequence>
<dbReference type="STRING" id="133412.A0A1R1YCJ8"/>
<comment type="caution">
    <text evidence="1">The sequence shown here is derived from an EMBL/GenBank/DDBJ whole genome shotgun (WGS) entry which is preliminary data.</text>
</comment>
<reference evidence="1 2" key="1">
    <citation type="submission" date="2017-01" db="EMBL/GenBank/DDBJ databases">
        <authorList>
            <person name="Mah S.A."/>
            <person name="Swanson W.J."/>
            <person name="Moy G.W."/>
            <person name="Vacquier V.D."/>
        </authorList>
    </citation>
    <scope>NUCLEOTIDE SEQUENCE [LARGE SCALE GENOMIC DNA]</scope>
    <source>
        <strain evidence="1 2">GSMNP</strain>
    </source>
</reference>
<evidence type="ECO:0000313" key="1">
    <source>
        <dbReference type="EMBL" id="OMJ24632.1"/>
    </source>
</evidence>
<dbReference type="Proteomes" id="UP000187283">
    <property type="component" value="Unassembled WGS sequence"/>
</dbReference>
<dbReference type="Gene3D" id="3.40.50.720">
    <property type="entry name" value="NAD(P)-binding Rossmann-like Domain"/>
    <property type="match status" value="1"/>
</dbReference>
<evidence type="ECO:0000313" key="2">
    <source>
        <dbReference type="Proteomes" id="UP000187283"/>
    </source>
</evidence>
<proteinExistence type="predicted"/>
<dbReference type="OrthoDB" id="674948at2759"/>